<reference evidence="1 2" key="1">
    <citation type="journal article" date="2019" name="Int. J. Syst. Evol. Microbiol.">
        <title>The Global Catalogue of Microorganisms (GCM) 10K type strain sequencing project: providing services to taxonomists for standard genome sequencing and annotation.</title>
        <authorList>
            <consortium name="The Broad Institute Genomics Platform"/>
            <consortium name="The Broad Institute Genome Sequencing Center for Infectious Disease"/>
            <person name="Wu L."/>
            <person name="Ma J."/>
        </authorList>
    </citation>
    <scope>NUCLEOTIDE SEQUENCE [LARGE SCALE GENOMIC DNA]</scope>
    <source>
        <strain evidence="1 2">JCM 15421</strain>
    </source>
</reference>
<gene>
    <name evidence="1" type="ORF">GCM10009105_31460</name>
</gene>
<dbReference type="RefSeq" id="WP_343792839.1">
    <property type="nucleotide sequence ID" value="NZ_BAAAEU010000024.1"/>
</dbReference>
<dbReference type="EMBL" id="BAAAEU010000024">
    <property type="protein sequence ID" value="GAA0721285.1"/>
    <property type="molecule type" value="Genomic_DNA"/>
</dbReference>
<comment type="caution">
    <text evidence="1">The sequence shown here is derived from an EMBL/GenBank/DDBJ whole genome shotgun (WGS) entry which is preliminary data.</text>
</comment>
<keyword evidence="2" id="KW-1185">Reference proteome</keyword>
<name>A0ABN1IUJ3_9GAMM</name>
<proteinExistence type="predicted"/>
<dbReference type="Proteomes" id="UP001501523">
    <property type="component" value="Unassembled WGS sequence"/>
</dbReference>
<protein>
    <submittedName>
        <fullName evidence="1">Uncharacterized protein</fullName>
    </submittedName>
</protein>
<evidence type="ECO:0000313" key="2">
    <source>
        <dbReference type="Proteomes" id="UP001501523"/>
    </source>
</evidence>
<evidence type="ECO:0000313" key="1">
    <source>
        <dbReference type="EMBL" id="GAA0721285.1"/>
    </source>
</evidence>
<organism evidence="1 2">
    <name type="scientific">Dokdonella soli</name>
    <dbReference type="NCBI Taxonomy" id="529810"/>
    <lineage>
        <taxon>Bacteria</taxon>
        <taxon>Pseudomonadati</taxon>
        <taxon>Pseudomonadota</taxon>
        <taxon>Gammaproteobacteria</taxon>
        <taxon>Lysobacterales</taxon>
        <taxon>Rhodanobacteraceae</taxon>
        <taxon>Dokdonella</taxon>
    </lineage>
</organism>
<accession>A0ABN1IUJ3</accession>
<sequence>MFESLLAHRDEFARALRNFQFEPTDDGRVLFPQQGVFVGGVFTHNVNGADIRMDPNLIVNQGLNDLLGVYFANSTNRVTFYIAPYSNNVVPVATLTGTGGTAFATVQGETTNYTQATRPTWTQAGASSQTIGNDASPAQFTIGTGGIAAIYGAALLTGTGVKADAASTVLVACSAFASARLNLLAADTLSIQYDITATST</sequence>